<keyword evidence="2" id="KW-0479">Metal-binding</keyword>
<name>A0A2S7KA80_9PROT</name>
<dbReference type="InterPro" id="IPR029017">
    <property type="entry name" value="Enolase-like_N"/>
</dbReference>
<evidence type="ECO:0000313" key="6">
    <source>
        <dbReference type="EMBL" id="PQA89397.1"/>
    </source>
</evidence>
<dbReference type="Gene3D" id="3.30.390.10">
    <property type="entry name" value="Enolase-like, N-terminal domain"/>
    <property type="match status" value="1"/>
</dbReference>
<evidence type="ECO:0000256" key="1">
    <source>
        <dbReference type="ARBA" id="ARBA00001946"/>
    </source>
</evidence>
<feature type="domain" description="Enolase C-terminal" evidence="5">
    <location>
        <begin position="160"/>
        <end position="330"/>
    </location>
</feature>
<dbReference type="InterPro" id="IPR046945">
    <property type="entry name" value="RHMD-like"/>
</dbReference>
<protein>
    <recommendedName>
        <fullName evidence="8">Mandelate racemase/muconate lactonizing enzyme C-terminal domain-containing protein</fullName>
    </recommendedName>
</protein>
<dbReference type="Pfam" id="PF13378">
    <property type="entry name" value="MR_MLE_C"/>
    <property type="match status" value="1"/>
</dbReference>
<proteinExistence type="predicted"/>
<dbReference type="GO" id="GO:0000287">
    <property type="term" value="F:magnesium ion binding"/>
    <property type="evidence" value="ECO:0007669"/>
    <property type="project" value="TreeGrafter"/>
</dbReference>
<dbReference type="InterPro" id="IPR029065">
    <property type="entry name" value="Enolase_C-like"/>
</dbReference>
<dbReference type="Pfam" id="PF02746">
    <property type="entry name" value="MR_MLE_N"/>
    <property type="match status" value="1"/>
</dbReference>
<dbReference type="PANTHER" id="PTHR13794:SF58">
    <property type="entry name" value="MITOCHONDRIAL ENOLASE SUPERFAMILY MEMBER 1"/>
    <property type="match status" value="1"/>
</dbReference>
<evidence type="ECO:0000256" key="2">
    <source>
        <dbReference type="ARBA" id="ARBA00022723"/>
    </source>
</evidence>
<sequence length="334" mass="35293">MKITSFKTTSLAAGMSRLCIEADDGAAGNWIIASALQSVAEKLADAALIGQEPRSTTSLWHDMLDRAGNDLQARAAAAALDVALWDLNSTRDNEPLWKKIGGSQKPANAHLSITERASGATQSDDVFFQQAAPFGFREGKVSACLTSKSLPDRIGKLFSALDASAQPPSLYIGAQGRCAPKDAIAAISKLEQLFDITAIEAPCPTWDISGTKKVSENIKAAVFNDLSIFGREGLLSHFRRRSLDIVQLSVLKDGVTGVLELADAAFGYELPILIASSPGNIGAHFAGALPYFMSLEIRDLPSKQTAPSAVTISNGWAQPGDAPGLGINWAQPSA</sequence>
<organism evidence="6 7">
    <name type="scientific">Hyphococcus luteus</name>
    <dbReference type="NCBI Taxonomy" id="2058213"/>
    <lineage>
        <taxon>Bacteria</taxon>
        <taxon>Pseudomonadati</taxon>
        <taxon>Pseudomonadota</taxon>
        <taxon>Alphaproteobacteria</taxon>
        <taxon>Parvularculales</taxon>
        <taxon>Parvularculaceae</taxon>
        <taxon>Hyphococcus</taxon>
    </lineage>
</organism>
<dbReference type="OrthoDB" id="9775913at2"/>
<dbReference type="AlphaFoldDB" id="A0A2S7KA80"/>
<dbReference type="GO" id="GO:0016052">
    <property type="term" value="P:carbohydrate catabolic process"/>
    <property type="evidence" value="ECO:0007669"/>
    <property type="project" value="TreeGrafter"/>
</dbReference>
<dbReference type="InterPro" id="IPR013341">
    <property type="entry name" value="Mandelate_racemase_N_dom"/>
</dbReference>
<evidence type="ECO:0000259" key="5">
    <source>
        <dbReference type="Pfam" id="PF13378"/>
    </source>
</evidence>
<gene>
    <name evidence="6" type="ORF">CW354_00530</name>
</gene>
<evidence type="ECO:0008006" key="8">
    <source>
        <dbReference type="Google" id="ProtNLM"/>
    </source>
</evidence>
<comment type="caution">
    <text evidence="6">The sequence shown here is derived from an EMBL/GenBank/DDBJ whole genome shotgun (WGS) entry which is preliminary data.</text>
</comment>
<dbReference type="GO" id="GO:0016836">
    <property type="term" value="F:hydro-lyase activity"/>
    <property type="evidence" value="ECO:0007669"/>
    <property type="project" value="TreeGrafter"/>
</dbReference>
<comment type="cofactor">
    <cofactor evidence="1">
        <name>Mg(2+)</name>
        <dbReference type="ChEBI" id="CHEBI:18420"/>
    </cofactor>
</comment>
<accession>A0A2S7KA80</accession>
<dbReference type="InterPro" id="IPR036849">
    <property type="entry name" value="Enolase-like_C_sf"/>
</dbReference>
<dbReference type="Proteomes" id="UP000239504">
    <property type="component" value="Unassembled WGS sequence"/>
</dbReference>
<evidence type="ECO:0000256" key="3">
    <source>
        <dbReference type="ARBA" id="ARBA00022842"/>
    </source>
</evidence>
<reference evidence="6 7" key="1">
    <citation type="submission" date="2017-12" db="EMBL/GenBank/DDBJ databases">
        <authorList>
            <person name="Hurst M.R.H."/>
        </authorList>
    </citation>
    <scope>NUCLEOTIDE SEQUENCE [LARGE SCALE GENOMIC DNA]</scope>
    <source>
        <strain evidence="6 7">SY-3-19</strain>
    </source>
</reference>
<keyword evidence="7" id="KW-1185">Reference proteome</keyword>
<dbReference type="Gene3D" id="3.20.20.120">
    <property type="entry name" value="Enolase-like C-terminal domain"/>
    <property type="match status" value="1"/>
</dbReference>
<dbReference type="SUPFAM" id="SSF54826">
    <property type="entry name" value="Enolase N-terminal domain-like"/>
    <property type="match status" value="1"/>
</dbReference>
<dbReference type="EMBL" id="PJCH01000001">
    <property type="protein sequence ID" value="PQA89397.1"/>
    <property type="molecule type" value="Genomic_DNA"/>
</dbReference>
<keyword evidence="3" id="KW-0460">Magnesium</keyword>
<feature type="domain" description="Mandelate racemase/muconate lactonizing enzyme N-terminal" evidence="4">
    <location>
        <begin position="37"/>
        <end position="101"/>
    </location>
</feature>
<evidence type="ECO:0000259" key="4">
    <source>
        <dbReference type="Pfam" id="PF02746"/>
    </source>
</evidence>
<dbReference type="PANTHER" id="PTHR13794">
    <property type="entry name" value="ENOLASE SUPERFAMILY, MANDELATE RACEMASE"/>
    <property type="match status" value="1"/>
</dbReference>
<dbReference type="SUPFAM" id="SSF51604">
    <property type="entry name" value="Enolase C-terminal domain-like"/>
    <property type="match status" value="1"/>
</dbReference>
<evidence type="ECO:0000313" key="7">
    <source>
        <dbReference type="Proteomes" id="UP000239504"/>
    </source>
</evidence>